<gene>
    <name evidence="2" type="ORF">Asi03nite_30830</name>
</gene>
<protein>
    <recommendedName>
        <fullName evidence="4">DUF4360 domain-containing protein</fullName>
    </recommendedName>
</protein>
<dbReference type="PANTHER" id="PTHR38847">
    <property type="match status" value="1"/>
</dbReference>
<dbReference type="EMBL" id="BOMW01000027">
    <property type="protein sequence ID" value="GIF05545.1"/>
    <property type="molecule type" value="Genomic_DNA"/>
</dbReference>
<feature type="chain" id="PRO_5036918773" description="DUF4360 domain-containing protein" evidence="1">
    <location>
        <begin position="28"/>
        <end position="201"/>
    </location>
</feature>
<organism evidence="2 3">
    <name type="scientific">Actinoplanes siamensis</name>
    <dbReference type="NCBI Taxonomy" id="1223317"/>
    <lineage>
        <taxon>Bacteria</taxon>
        <taxon>Bacillati</taxon>
        <taxon>Actinomycetota</taxon>
        <taxon>Actinomycetes</taxon>
        <taxon>Micromonosporales</taxon>
        <taxon>Micromonosporaceae</taxon>
        <taxon>Actinoplanes</taxon>
    </lineage>
</organism>
<reference evidence="2" key="1">
    <citation type="submission" date="2021-01" db="EMBL/GenBank/DDBJ databases">
        <title>Whole genome shotgun sequence of Actinoplanes siamensis NBRC 109076.</title>
        <authorList>
            <person name="Komaki H."/>
            <person name="Tamura T."/>
        </authorList>
    </citation>
    <scope>NUCLEOTIDE SEQUENCE</scope>
    <source>
        <strain evidence="2">NBRC 109076</strain>
    </source>
</reference>
<evidence type="ECO:0000313" key="3">
    <source>
        <dbReference type="Proteomes" id="UP000629619"/>
    </source>
</evidence>
<name>A0A919TKV4_9ACTN</name>
<dbReference type="Pfam" id="PF14273">
    <property type="entry name" value="DUF4360"/>
    <property type="match status" value="1"/>
</dbReference>
<evidence type="ECO:0000313" key="2">
    <source>
        <dbReference type="EMBL" id="GIF05545.1"/>
    </source>
</evidence>
<dbReference type="AlphaFoldDB" id="A0A919TKV4"/>
<evidence type="ECO:0008006" key="4">
    <source>
        <dbReference type="Google" id="ProtNLM"/>
    </source>
</evidence>
<feature type="signal peptide" evidence="1">
    <location>
        <begin position="1"/>
        <end position="27"/>
    </location>
</feature>
<evidence type="ECO:0000256" key="1">
    <source>
        <dbReference type="SAM" id="SignalP"/>
    </source>
</evidence>
<comment type="caution">
    <text evidence="2">The sequence shown here is derived from an EMBL/GenBank/DDBJ whole genome shotgun (WGS) entry which is preliminary data.</text>
</comment>
<keyword evidence="1" id="KW-0732">Signal</keyword>
<sequence length="201" mass="21449">MFRLRRMMAAAALGVSLIVSLIPSAQAHARARVVDPVVTLKVKGANGSGCPASSSVTTGVPDNTAFSVSFSQFKVTGGSYKNCNVVIEVSIPAGWTYSVYEVINRGYGVLGNSASGRITMNSWFTGFPWTLRADQTVKGPYDDFWQTDSTASAQIFAPCGASANLILNTTLRVAGPTTSSMELFAQDARVSTTFLLKWKNC</sequence>
<dbReference type="PANTHER" id="PTHR38847:SF1">
    <property type="entry name" value="PSEUDOURIDINE SYNTHASE RSUA_RLUA-LIKE DOMAIN-CONTAINING PROTEIN"/>
    <property type="match status" value="1"/>
</dbReference>
<keyword evidence="3" id="KW-1185">Reference proteome</keyword>
<proteinExistence type="predicted"/>
<dbReference type="Proteomes" id="UP000629619">
    <property type="component" value="Unassembled WGS sequence"/>
</dbReference>
<accession>A0A919TKV4</accession>
<dbReference type="InterPro" id="IPR025649">
    <property type="entry name" value="DUF4360"/>
</dbReference>